<dbReference type="InterPro" id="IPR049282">
    <property type="entry name" value="BVU_3817_N_sf"/>
</dbReference>
<feature type="compositionally biased region" description="Acidic residues" evidence="1">
    <location>
        <begin position="161"/>
        <end position="172"/>
    </location>
</feature>
<name>A0AA49GNM7_9BACT</name>
<protein>
    <submittedName>
        <fullName evidence="4">DUF5606 domain-containing protein</fullName>
    </submittedName>
</protein>
<evidence type="ECO:0000259" key="2">
    <source>
        <dbReference type="Pfam" id="PF18347"/>
    </source>
</evidence>
<dbReference type="EMBL" id="CP120682">
    <property type="protein sequence ID" value="WKN38152.1"/>
    <property type="molecule type" value="Genomic_DNA"/>
</dbReference>
<dbReference type="InterPro" id="IPR049280">
    <property type="entry name" value="DUF6852"/>
</dbReference>
<dbReference type="Pfam" id="PF21186">
    <property type="entry name" value="DUF6852"/>
    <property type="match status" value="1"/>
</dbReference>
<dbReference type="Gene3D" id="2.30.30.730">
    <property type="match status" value="1"/>
</dbReference>
<dbReference type="AlphaFoldDB" id="A0AA49GNM7"/>
<dbReference type="Gene3D" id="1.10.10.1650">
    <property type="match status" value="1"/>
</dbReference>
<evidence type="ECO:0000313" key="4">
    <source>
        <dbReference type="EMBL" id="WKN38152.1"/>
    </source>
</evidence>
<feature type="compositionally biased region" description="Basic and acidic residues" evidence="1">
    <location>
        <begin position="130"/>
        <end position="154"/>
    </location>
</feature>
<accession>A0AA49GNM7</accession>
<evidence type="ECO:0000256" key="1">
    <source>
        <dbReference type="SAM" id="MobiDB-lite"/>
    </source>
</evidence>
<feature type="domain" description="DUF5606" evidence="2">
    <location>
        <begin position="3"/>
        <end position="49"/>
    </location>
</feature>
<dbReference type="Pfam" id="PF18347">
    <property type="entry name" value="DUF5606"/>
    <property type="match status" value="1"/>
</dbReference>
<reference evidence="4" key="2">
    <citation type="journal article" date="2024" name="Antonie Van Leeuwenhoek">
        <title>Roseihalotalea indica gen. nov., sp. nov., a halophilic Bacteroidetes from mesopelagic Southwest Indian Ocean with higher carbohydrate metabolic potential.</title>
        <authorList>
            <person name="Chen B."/>
            <person name="Zhang M."/>
            <person name="Lin D."/>
            <person name="Ye J."/>
            <person name="Tang K."/>
        </authorList>
    </citation>
    <scope>NUCLEOTIDE SEQUENCE</scope>
    <source>
        <strain evidence="4">TK19036</strain>
    </source>
</reference>
<proteinExistence type="predicted"/>
<reference evidence="4" key="1">
    <citation type="journal article" date="2023" name="Comput. Struct. Biotechnol. J.">
        <title>Discovery of a novel marine Bacteroidetes with a rich repertoire of carbohydrate-active enzymes.</title>
        <authorList>
            <person name="Chen B."/>
            <person name="Liu G."/>
            <person name="Chen Q."/>
            <person name="Wang H."/>
            <person name="Liu L."/>
            <person name="Tang K."/>
        </authorList>
    </citation>
    <scope>NUCLEOTIDE SEQUENCE</scope>
    <source>
        <strain evidence="4">TK19036</strain>
    </source>
</reference>
<gene>
    <name evidence="4" type="ORF">K4G66_05490</name>
</gene>
<dbReference type="InterPro" id="IPR041218">
    <property type="entry name" value="DUF5606"/>
</dbReference>
<sequence>MELSEIASVTGKGGLFRVLKPTRTGMIIETLDEQQKKMVIGVNQRVSVLKEVSIYTTSADGAVPLEDVFQKIYAEFGDDPGVDTSDGEELKAFLKHVVPDYDEGRVYVSDMKKLVNWYSILLQYAPEVLKPAEEKEEEKSKEESASAEASKEETTPTAETSTEEAEAAEETAETDKKGE</sequence>
<feature type="domain" description="DUF6852" evidence="3">
    <location>
        <begin position="52"/>
        <end position="121"/>
    </location>
</feature>
<evidence type="ECO:0000259" key="3">
    <source>
        <dbReference type="Pfam" id="PF21186"/>
    </source>
</evidence>
<feature type="region of interest" description="Disordered" evidence="1">
    <location>
        <begin position="129"/>
        <end position="179"/>
    </location>
</feature>
<dbReference type="InterPro" id="IPR049281">
    <property type="entry name" value="BVU_3817-like_C_sf"/>
</dbReference>
<organism evidence="4">
    <name type="scientific">Roseihalotalea indica</name>
    <dbReference type="NCBI Taxonomy" id="2867963"/>
    <lineage>
        <taxon>Bacteria</taxon>
        <taxon>Pseudomonadati</taxon>
        <taxon>Bacteroidota</taxon>
        <taxon>Cytophagia</taxon>
        <taxon>Cytophagales</taxon>
        <taxon>Catalimonadaceae</taxon>
        <taxon>Roseihalotalea</taxon>
    </lineage>
</organism>